<dbReference type="EMBL" id="QXED01000006">
    <property type="protein sequence ID" value="RIV20334.1"/>
    <property type="molecule type" value="Genomic_DNA"/>
</dbReference>
<name>A0A418M3V1_9BACT</name>
<protein>
    <submittedName>
        <fullName evidence="1">Uncharacterized protein</fullName>
    </submittedName>
</protein>
<keyword evidence="2" id="KW-1185">Reference proteome</keyword>
<reference evidence="1 2" key="1">
    <citation type="submission" date="2018-08" db="EMBL/GenBank/DDBJ databases">
        <title>Fibrisoma montanum sp. nov., isolated from Danxia mountain soil.</title>
        <authorList>
            <person name="Huang Y."/>
        </authorList>
    </citation>
    <scope>NUCLEOTIDE SEQUENCE [LARGE SCALE GENOMIC DNA]</scope>
    <source>
        <strain evidence="1 2">HYT19</strain>
    </source>
</reference>
<dbReference type="AlphaFoldDB" id="A0A418M3V1"/>
<accession>A0A418M3V1</accession>
<evidence type="ECO:0000313" key="1">
    <source>
        <dbReference type="EMBL" id="RIV20334.1"/>
    </source>
</evidence>
<proteinExistence type="predicted"/>
<comment type="caution">
    <text evidence="1">The sequence shown here is derived from an EMBL/GenBank/DDBJ whole genome shotgun (WGS) entry which is preliminary data.</text>
</comment>
<dbReference type="RefSeq" id="WP_119669501.1">
    <property type="nucleotide sequence ID" value="NZ_QXED01000006.1"/>
</dbReference>
<organism evidence="1 2">
    <name type="scientific">Fibrisoma montanum</name>
    <dbReference type="NCBI Taxonomy" id="2305895"/>
    <lineage>
        <taxon>Bacteria</taxon>
        <taxon>Pseudomonadati</taxon>
        <taxon>Bacteroidota</taxon>
        <taxon>Cytophagia</taxon>
        <taxon>Cytophagales</taxon>
        <taxon>Spirosomataceae</taxon>
        <taxon>Fibrisoma</taxon>
    </lineage>
</organism>
<sequence length="460" mass="50434">MANYGLPISGTAYNEGFRYRLSRGAFASAWQDYPFSEFIADPEDGGPIRTGVVYLVTAENPDTRVELTAYVKLNSNGVPIPYDGLGSTEPPTPDPDTLDSVARNGNITGQSLRADGGFGRAVVQEVTADIDGVAVWIGTAVKFIEKMRLSVLRGLMGLYRMVLTAPEAGQAMVLEGDADDGWRLVNKGLTLNDVAIRGNVTAQLIQADGGFARADFSRFEGTPYGMLVALPGNPKFVERALPPEVRNYLNVLATTLSGPVAGQLLALRQTPSGSWEHINVNRDNFADVTGRGNTTPDPIRTTGYVREGLTGVERAWEDAVWVEIAPNIWAIEARNAKRRADQTLELMDDAALYEKIKLLIPGNQELYQLYEIVEVRCIEVEVEDPVSYERIDITSGDLDDEWDHPYANPEALFWSFYHSGGGQNTYVDFDVRTTPFKAKLTSAPASMLPLSGTLIIDYKP</sequence>
<dbReference type="Proteomes" id="UP000283523">
    <property type="component" value="Unassembled WGS sequence"/>
</dbReference>
<evidence type="ECO:0000313" key="2">
    <source>
        <dbReference type="Proteomes" id="UP000283523"/>
    </source>
</evidence>
<gene>
    <name evidence="1" type="ORF">DYU11_19985</name>
</gene>